<reference evidence="3" key="1">
    <citation type="submission" date="2025-08" db="UniProtKB">
        <authorList>
            <consortium name="RefSeq"/>
        </authorList>
    </citation>
    <scope>IDENTIFICATION</scope>
    <source>
        <tissue evidence="3">Gonads</tissue>
    </source>
</reference>
<dbReference type="Proteomes" id="UP000504635">
    <property type="component" value="Unplaced"/>
</dbReference>
<dbReference type="FunCoup" id="A0A6J2YBL6">
    <property type="interactions" value="2582"/>
</dbReference>
<dbReference type="InterPro" id="IPR010770">
    <property type="entry name" value="Ecd"/>
</dbReference>
<accession>A0A6J2YBL6</accession>
<keyword evidence="2" id="KW-1185">Reference proteome</keyword>
<feature type="region of interest" description="Disordered" evidence="1">
    <location>
        <begin position="461"/>
        <end position="497"/>
    </location>
</feature>
<feature type="region of interest" description="Disordered" evidence="1">
    <location>
        <begin position="623"/>
        <end position="643"/>
    </location>
</feature>
<dbReference type="PANTHER" id="PTHR13060">
    <property type="entry name" value="SGT1 PROTEIN HSGT1 SUPPRESSOR OF GCR2"/>
    <property type="match status" value="1"/>
</dbReference>
<dbReference type="PANTHER" id="PTHR13060:SF0">
    <property type="entry name" value="PROTEIN ECDYSONELESS HOMOLOG"/>
    <property type="match status" value="1"/>
</dbReference>
<name>A0A6J2YBL6_SITOR</name>
<dbReference type="GO" id="GO:0005634">
    <property type="term" value="C:nucleus"/>
    <property type="evidence" value="ECO:0007669"/>
    <property type="project" value="TreeGrafter"/>
</dbReference>
<evidence type="ECO:0000256" key="1">
    <source>
        <dbReference type="SAM" id="MobiDB-lite"/>
    </source>
</evidence>
<dbReference type="GeneID" id="115885957"/>
<gene>
    <name evidence="3" type="primary">LOC115885957</name>
</gene>
<dbReference type="InParanoid" id="A0A6J2YBL6"/>
<protein>
    <submittedName>
        <fullName evidence="3">Protein ecdysoneless</fullName>
    </submittedName>
</protein>
<dbReference type="AlphaFoldDB" id="A0A6J2YBL6"/>
<evidence type="ECO:0000313" key="3">
    <source>
        <dbReference type="RefSeq" id="XP_030760852.1"/>
    </source>
</evidence>
<dbReference type="RefSeq" id="XP_030760852.1">
    <property type="nucleotide sequence ID" value="XM_030904992.1"/>
</dbReference>
<dbReference type="KEGG" id="soy:115885957"/>
<organism evidence="2 3">
    <name type="scientific">Sitophilus oryzae</name>
    <name type="common">Rice weevil</name>
    <name type="synonym">Curculio oryzae</name>
    <dbReference type="NCBI Taxonomy" id="7048"/>
    <lineage>
        <taxon>Eukaryota</taxon>
        <taxon>Metazoa</taxon>
        <taxon>Ecdysozoa</taxon>
        <taxon>Arthropoda</taxon>
        <taxon>Hexapoda</taxon>
        <taxon>Insecta</taxon>
        <taxon>Pterygota</taxon>
        <taxon>Neoptera</taxon>
        <taxon>Endopterygota</taxon>
        <taxon>Coleoptera</taxon>
        <taxon>Polyphaga</taxon>
        <taxon>Cucujiformia</taxon>
        <taxon>Curculionidae</taxon>
        <taxon>Dryophthorinae</taxon>
        <taxon>Sitophilus</taxon>
    </lineage>
</organism>
<dbReference type="Pfam" id="PF07093">
    <property type="entry name" value="SGT1"/>
    <property type="match status" value="1"/>
</dbReference>
<evidence type="ECO:0000313" key="2">
    <source>
        <dbReference type="Proteomes" id="UP000504635"/>
    </source>
</evidence>
<proteinExistence type="predicted"/>
<dbReference type="OrthoDB" id="27237at2759"/>
<dbReference type="CTD" id="11319"/>
<sequence length="643" mass="73247">MDNLKNVLQSVREDDFIEYFLFPRIDSNLEEEQEHILNVLLEKATSVIEKYTQNYLWHKDEFKLVIRTSNSNFLTHIDGKEDYLPPHLYGVSHYGDNIEDEWFIVFLLNEITKQLPDIIAKVYDIDGEFLLIEAADFLPSWANPDCCTNRVYIKDGNIHLLQPSDIDHPDISVDEALQEIWSHSSGTVADSDIQNSIKNKLSIFPGNLKDSFHHTKIYVPTAVAAILKQNPMLISAAVQAFCNRDSIDMKACRAMKYFPPEQRVATRVKFTKCQYAMLSHSKYIPDRKIGWNLPPANNQDYKQQILGVKVACGFEILISQAKPSKDVEGERAWEQYFKTLKEKGYFNGLLEGSKDYNNLLNKAKEYYIEHRDSMHYNPPIGQEILMLLRNTDVNFEKLQEESQNLAQDDDDSWLSISPEELDKMLQEKYGQKKIFKVDESTEPDSFAQKINSFLNHVSTVDGAEFPDNSDKESPVRPPRSKKGSKKGVSFASENGSPAVNVDNQNEVIFDPNSFASAIENILNLVIPEDNSWDLDSDSEMSEYENDDFVKNANMNSDDANKEKSKMISYMEQMDLELAGTTIGQSFEKRHASKDSGFEDVEKPVDVDANALKNLLESYRSQLGEAGPSSNILGSMGVHMDPKK</sequence>